<dbReference type="AlphaFoldDB" id="A0A1I1NBW9"/>
<organism evidence="1 2">
    <name type="scientific">Devosia psychrophila</name>
    <dbReference type="NCBI Taxonomy" id="728005"/>
    <lineage>
        <taxon>Bacteria</taxon>
        <taxon>Pseudomonadati</taxon>
        <taxon>Pseudomonadota</taxon>
        <taxon>Alphaproteobacteria</taxon>
        <taxon>Hyphomicrobiales</taxon>
        <taxon>Devosiaceae</taxon>
        <taxon>Devosia</taxon>
    </lineage>
</organism>
<reference evidence="1 2" key="1">
    <citation type="submission" date="2016-10" db="EMBL/GenBank/DDBJ databases">
        <authorList>
            <person name="de Groot N.N."/>
        </authorList>
    </citation>
    <scope>NUCLEOTIDE SEQUENCE [LARGE SCALE GENOMIC DNA]</scope>
    <source>
        <strain evidence="1 2">CGMCC 1.10210</strain>
    </source>
</reference>
<name>A0A1I1NBW9_9HYPH</name>
<sequence>MPPMPILGRSMFALNATSGKPIMPKPTDVLDESIKMWSDGTMLRLWANPSR</sequence>
<proteinExistence type="predicted"/>
<dbReference type="Proteomes" id="UP000182258">
    <property type="component" value="Unassembled WGS sequence"/>
</dbReference>
<gene>
    <name evidence="1" type="ORF">SAMN04488059_11569</name>
</gene>
<dbReference type="STRING" id="728005.SAMN04488059_11569"/>
<accession>A0A1I1NBW9</accession>
<evidence type="ECO:0000313" key="2">
    <source>
        <dbReference type="Proteomes" id="UP000182258"/>
    </source>
</evidence>
<evidence type="ECO:0000313" key="1">
    <source>
        <dbReference type="EMBL" id="SFC94856.1"/>
    </source>
</evidence>
<protein>
    <submittedName>
        <fullName evidence="1">Uncharacterized protein</fullName>
    </submittedName>
</protein>
<dbReference type="EMBL" id="FOMB01000015">
    <property type="protein sequence ID" value="SFC94856.1"/>
    <property type="molecule type" value="Genomic_DNA"/>
</dbReference>